<dbReference type="AlphaFoldDB" id="A0A1E3XDP7"/>
<dbReference type="SUPFAM" id="SSF52283">
    <property type="entry name" value="Formate/glycerate dehydrogenase catalytic domain-like"/>
    <property type="match status" value="1"/>
</dbReference>
<dbReference type="PANTHER" id="PTHR10996:SF283">
    <property type="entry name" value="GLYOXYLATE_HYDROXYPYRUVATE REDUCTASE B"/>
    <property type="match status" value="1"/>
</dbReference>
<dbReference type="PATRIC" id="fig|1872076.5.peg.1294"/>
<name>A0A1E3XDP7_9BACT</name>
<comment type="similarity">
    <text evidence="2">Belongs to the D-isomer specific 2-hydroxyacid dehydrogenase family.</text>
</comment>
<evidence type="ECO:0000259" key="3">
    <source>
        <dbReference type="Pfam" id="PF00389"/>
    </source>
</evidence>
<gene>
    <name evidence="5" type="primary">serA_1</name>
    <name evidence="5" type="ORF">SCARUB_01128</name>
</gene>
<dbReference type="InterPro" id="IPR036291">
    <property type="entry name" value="NAD(P)-bd_dom_sf"/>
</dbReference>
<evidence type="ECO:0000313" key="6">
    <source>
        <dbReference type="Proteomes" id="UP000094056"/>
    </source>
</evidence>
<dbReference type="Pfam" id="PF00389">
    <property type="entry name" value="2-Hacid_dh"/>
    <property type="match status" value="1"/>
</dbReference>
<dbReference type="GO" id="GO:0005829">
    <property type="term" value="C:cytosol"/>
    <property type="evidence" value="ECO:0007669"/>
    <property type="project" value="TreeGrafter"/>
</dbReference>
<reference evidence="5 6" key="1">
    <citation type="submission" date="2016-07" db="EMBL/GenBank/DDBJ databases">
        <title>Draft genome of Scalindua rubra, obtained from a brine-seawater interface in the Red Sea, sheds light on salt adaptation in anammox bacteria.</title>
        <authorList>
            <person name="Speth D.R."/>
            <person name="Lagkouvardos I."/>
            <person name="Wang Y."/>
            <person name="Qian P.-Y."/>
            <person name="Dutilh B.E."/>
            <person name="Jetten M.S."/>
        </authorList>
    </citation>
    <scope>NUCLEOTIDE SEQUENCE [LARGE SCALE GENOMIC DNA]</scope>
    <source>
        <strain evidence="5">BSI-1</strain>
    </source>
</reference>
<dbReference type="Proteomes" id="UP000094056">
    <property type="component" value="Unassembled WGS sequence"/>
</dbReference>
<keyword evidence="1 2" id="KW-0560">Oxidoreductase</keyword>
<dbReference type="PANTHER" id="PTHR10996">
    <property type="entry name" value="2-HYDROXYACID DEHYDROGENASE-RELATED"/>
    <property type="match status" value="1"/>
</dbReference>
<dbReference type="EMBL" id="MAYW01000020">
    <property type="protein sequence ID" value="ODS33771.1"/>
    <property type="molecule type" value="Genomic_DNA"/>
</dbReference>
<dbReference type="Gene3D" id="3.40.50.720">
    <property type="entry name" value="NAD(P)-binding Rossmann-like Domain"/>
    <property type="match status" value="2"/>
</dbReference>
<evidence type="ECO:0000259" key="4">
    <source>
        <dbReference type="Pfam" id="PF02826"/>
    </source>
</evidence>
<dbReference type="GO" id="GO:0004617">
    <property type="term" value="F:phosphoglycerate dehydrogenase activity"/>
    <property type="evidence" value="ECO:0007669"/>
    <property type="project" value="UniProtKB-EC"/>
</dbReference>
<feature type="domain" description="D-isomer specific 2-hydroxyacid dehydrogenase NAD-binding" evidence="4">
    <location>
        <begin position="113"/>
        <end position="277"/>
    </location>
</feature>
<organism evidence="5 6">
    <name type="scientific">Candidatus Scalindua rubra</name>
    <dbReference type="NCBI Taxonomy" id="1872076"/>
    <lineage>
        <taxon>Bacteria</taxon>
        <taxon>Pseudomonadati</taxon>
        <taxon>Planctomycetota</taxon>
        <taxon>Candidatus Brocadiia</taxon>
        <taxon>Candidatus Brocadiales</taxon>
        <taxon>Candidatus Scalinduaceae</taxon>
        <taxon>Candidatus Scalindua</taxon>
    </lineage>
</organism>
<dbReference type="EC" id="1.1.1.95" evidence="5"/>
<accession>A0A1E3XDP7</accession>
<sequence length="303" mass="34022">MRVFISTTTFAECNKETLRLLRKKNIDYVLNPYKRKLTEIEINNILSESSYVGLIAGIEPLTKQVLENAKSLRVISRVGVGLDNIDLHIAKQLNIQVYNTPSALVDCVPELTIGLILCCLRRITSVDRNMRKKVWGKEMGLQFRDKILGIIGFGKMGKKVARLAKAFGAKIVFNDIRTIKSRIAEYVSLNELFKISDIISIHYSSKERLITKKEILRMKKGVILINTARGFAIDEDSLYGGLKSGKIGYAALDVYNNEPYSGKLVNLDNIILTPHIGSYAKEARIRMEAKAVENLIKGLAKTC</sequence>
<dbReference type="InterPro" id="IPR050223">
    <property type="entry name" value="D-isomer_2-hydroxyacid_DH"/>
</dbReference>
<dbReference type="InterPro" id="IPR006140">
    <property type="entry name" value="D-isomer_DH_NAD-bd"/>
</dbReference>
<evidence type="ECO:0000313" key="5">
    <source>
        <dbReference type="EMBL" id="ODS33771.1"/>
    </source>
</evidence>
<dbReference type="SUPFAM" id="SSF51735">
    <property type="entry name" value="NAD(P)-binding Rossmann-fold domains"/>
    <property type="match status" value="1"/>
</dbReference>
<dbReference type="InterPro" id="IPR006139">
    <property type="entry name" value="D-isomer_2_OHA_DH_cat_dom"/>
</dbReference>
<dbReference type="Pfam" id="PF02826">
    <property type="entry name" value="2-Hacid_dh_C"/>
    <property type="match status" value="1"/>
</dbReference>
<feature type="domain" description="D-isomer specific 2-hydroxyacid dehydrogenase catalytic" evidence="3">
    <location>
        <begin position="14"/>
        <end position="300"/>
    </location>
</feature>
<dbReference type="GO" id="GO:0030267">
    <property type="term" value="F:glyoxylate reductase (NADPH) activity"/>
    <property type="evidence" value="ECO:0007669"/>
    <property type="project" value="TreeGrafter"/>
</dbReference>
<dbReference type="CDD" id="cd12172">
    <property type="entry name" value="PGDH_like_2"/>
    <property type="match status" value="1"/>
</dbReference>
<comment type="caution">
    <text evidence="5">The sequence shown here is derived from an EMBL/GenBank/DDBJ whole genome shotgun (WGS) entry which is preliminary data.</text>
</comment>
<evidence type="ECO:0000256" key="2">
    <source>
        <dbReference type="RuleBase" id="RU003719"/>
    </source>
</evidence>
<proteinExistence type="inferred from homology"/>
<protein>
    <submittedName>
        <fullName evidence="5">D-3-phosphoglycerate dehydrogenase (PGDH)</fullName>
        <ecNumber evidence="5">1.1.1.95</ecNumber>
    </submittedName>
</protein>
<dbReference type="GO" id="GO:0016618">
    <property type="term" value="F:hydroxypyruvate reductase [NAD(P)H] activity"/>
    <property type="evidence" value="ECO:0007669"/>
    <property type="project" value="TreeGrafter"/>
</dbReference>
<evidence type="ECO:0000256" key="1">
    <source>
        <dbReference type="ARBA" id="ARBA00023002"/>
    </source>
</evidence>
<dbReference type="GO" id="GO:0051287">
    <property type="term" value="F:NAD binding"/>
    <property type="evidence" value="ECO:0007669"/>
    <property type="project" value="InterPro"/>
</dbReference>